<sequence>MYPSVLAQHPDIAKSMLQYRINRTDAARKYAKDGGYSGTRFPWESALSGLEDTPSWASTGRYEQHISSDISLAVWQYWLATGDRTWLRDKGAEILRGVADFWVSRVTRNADGSSSINGVTPPDEYVENIDDSAYTNMAARDSLRFTVQAAKIFGRPANPQWSRVADSLRIPFDAKTGTHPEYDGYARLPPGVPLRLFGNALAGRSRAPRPNPTAAADRHIAARTLLAGKEVHHGDRPAPDHCATTQRCCHAG</sequence>
<dbReference type="PANTHER" id="PTHR11051:SF8">
    <property type="entry name" value="PROTEIN-GLUCOSYLGALACTOSYLHYDROXYLYSINE GLUCOSIDASE"/>
    <property type="match status" value="1"/>
</dbReference>
<protein>
    <recommendedName>
        <fullName evidence="1">Glycoside hydrolase family 65 central catalytic domain-containing protein</fullName>
    </recommendedName>
</protein>
<dbReference type="GO" id="GO:0004553">
    <property type="term" value="F:hydrolase activity, hydrolyzing O-glycosyl compounds"/>
    <property type="evidence" value="ECO:0007669"/>
    <property type="project" value="TreeGrafter"/>
</dbReference>
<comment type="caution">
    <text evidence="2">The sequence shown here is derived from an EMBL/GenBank/DDBJ whole genome shotgun (WGS) entry which is preliminary data.</text>
</comment>
<feature type="domain" description="Glycoside hydrolase family 65 central catalytic" evidence="1">
    <location>
        <begin position="3"/>
        <end position="188"/>
    </location>
</feature>
<name>A0A3L8QWJ2_STRRN</name>
<dbReference type="Gene3D" id="1.50.10.10">
    <property type="match status" value="1"/>
</dbReference>
<evidence type="ECO:0000313" key="3">
    <source>
        <dbReference type="Proteomes" id="UP000281594"/>
    </source>
</evidence>
<dbReference type="PANTHER" id="PTHR11051">
    <property type="entry name" value="GLYCOSYL HYDROLASE-RELATED"/>
    <property type="match status" value="1"/>
</dbReference>
<gene>
    <name evidence="2" type="ORF">D3C57_144225</name>
</gene>
<dbReference type="EMBL" id="QYCY01000004">
    <property type="protein sequence ID" value="RLV71690.1"/>
    <property type="molecule type" value="Genomic_DNA"/>
</dbReference>
<evidence type="ECO:0000313" key="2">
    <source>
        <dbReference type="EMBL" id="RLV71690.1"/>
    </source>
</evidence>
<dbReference type="Pfam" id="PF03632">
    <property type="entry name" value="Glyco_hydro_65m"/>
    <property type="match status" value="1"/>
</dbReference>
<dbReference type="SUPFAM" id="SSF48208">
    <property type="entry name" value="Six-hairpin glycosidases"/>
    <property type="match status" value="1"/>
</dbReference>
<proteinExistence type="predicted"/>
<dbReference type="AlphaFoldDB" id="A0A3L8QWJ2"/>
<accession>A0A3L8QWJ2</accession>
<dbReference type="InterPro" id="IPR008928">
    <property type="entry name" value="6-hairpin_glycosidase_sf"/>
</dbReference>
<dbReference type="Proteomes" id="UP000281594">
    <property type="component" value="Unassembled WGS sequence"/>
</dbReference>
<dbReference type="InterPro" id="IPR012341">
    <property type="entry name" value="6hp_glycosidase-like_sf"/>
</dbReference>
<organism evidence="2 3">
    <name type="scientific">Streptomyces rapamycinicus (strain ATCC 29253 / DSM 41530 / NRRL 5491 / AYB-994)</name>
    <name type="common">Streptomyces hygroscopicus (strain ATCC 29253)</name>
    <dbReference type="NCBI Taxonomy" id="1343740"/>
    <lineage>
        <taxon>Bacteria</taxon>
        <taxon>Bacillati</taxon>
        <taxon>Actinomycetota</taxon>
        <taxon>Actinomycetes</taxon>
        <taxon>Kitasatosporales</taxon>
        <taxon>Streptomycetaceae</taxon>
        <taxon>Streptomyces</taxon>
        <taxon>Streptomyces violaceusniger group</taxon>
    </lineage>
</organism>
<dbReference type="InterPro" id="IPR005195">
    <property type="entry name" value="Glyco_hydro_65_M"/>
</dbReference>
<reference evidence="2 3" key="1">
    <citation type="journal article" date="2018" name="J. Biol. Chem.">
        <title>Discovery of the actinoplanic acid pathway in Streptomyces rapamycinicus reveals a genetically conserved synergism with rapamycin.</title>
        <authorList>
            <person name="Mrak P."/>
            <person name="Krastel P."/>
            <person name="Pivk Lukancic P."/>
            <person name="Tao J."/>
            <person name="Pistorius D."/>
            <person name="Moore C.M."/>
        </authorList>
    </citation>
    <scope>NUCLEOTIDE SEQUENCE [LARGE SCALE GENOMIC DNA]</scope>
    <source>
        <strain evidence="2 3">NRRL 5491</strain>
    </source>
</reference>
<dbReference type="GO" id="GO:0005975">
    <property type="term" value="P:carbohydrate metabolic process"/>
    <property type="evidence" value="ECO:0007669"/>
    <property type="project" value="InterPro"/>
</dbReference>
<evidence type="ECO:0000259" key="1">
    <source>
        <dbReference type="Pfam" id="PF03632"/>
    </source>
</evidence>